<organism evidence="9 10">
    <name type="scientific">Noviherbaspirillum denitrificans</name>
    <dbReference type="NCBI Taxonomy" id="1968433"/>
    <lineage>
        <taxon>Bacteria</taxon>
        <taxon>Pseudomonadati</taxon>
        <taxon>Pseudomonadota</taxon>
        <taxon>Betaproteobacteria</taxon>
        <taxon>Burkholderiales</taxon>
        <taxon>Oxalobacteraceae</taxon>
        <taxon>Noviherbaspirillum</taxon>
    </lineage>
</organism>
<dbReference type="GO" id="GO:0030170">
    <property type="term" value="F:pyridoxal phosphate binding"/>
    <property type="evidence" value="ECO:0007669"/>
    <property type="project" value="InterPro"/>
</dbReference>
<comment type="cofactor">
    <cofactor evidence="1 6 7">
        <name>pyridoxal 5'-phosphate</name>
        <dbReference type="ChEBI" id="CHEBI:597326"/>
    </cofactor>
</comment>
<dbReference type="GO" id="GO:0019752">
    <property type="term" value="P:carboxylic acid metabolic process"/>
    <property type="evidence" value="ECO:0007669"/>
    <property type="project" value="InterPro"/>
</dbReference>
<feature type="modified residue" description="N6-(pyridoxal phosphate)lysine" evidence="6">
    <location>
        <position position="322"/>
    </location>
</feature>
<evidence type="ECO:0000256" key="6">
    <source>
        <dbReference type="PIRSR" id="PIRSR602129-50"/>
    </source>
</evidence>
<evidence type="ECO:0000256" key="1">
    <source>
        <dbReference type="ARBA" id="ARBA00001933"/>
    </source>
</evidence>
<evidence type="ECO:0000256" key="4">
    <source>
        <dbReference type="ARBA" id="ARBA00022898"/>
    </source>
</evidence>
<evidence type="ECO:0000256" key="3">
    <source>
        <dbReference type="ARBA" id="ARBA00022793"/>
    </source>
</evidence>
<dbReference type="Pfam" id="PF00282">
    <property type="entry name" value="Pyridoxal_deC"/>
    <property type="match status" value="1"/>
</dbReference>
<evidence type="ECO:0000256" key="2">
    <source>
        <dbReference type="ARBA" id="ARBA00009533"/>
    </source>
</evidence>
<protein>
    <submittedName>
        <fullName evidence="9">Glutamate decarboxylase</fullName>
    </submittedName>
</protein>
<keyword evidence="8" id="KW-0175">Coiled coil</keyword>
<evidence type="ECO:0000313" key="10">
    <source>
        <dbReference type="Proteomes" id="UP000197535"/>
    </source>
</evidence>
<dbReference type="Gene3D" id="3.40.640.10">
    <property type="entry name" value="Type I PLP-dependent aspartate aminotransferase-like (Major domain)"/>
    <property type="match status" value="1"/>
</dbReference>
<comment type="similarity">
    <text evidence="2 7">Belongs to the group II decarboxylase family.</text>
</comment>
<feature type="coiled-coil region" evidence="8">
    <location>
        <begin position="231"/>
        <end position="258"/>
    </location>
</feature>
<dbReference type="GO" id="GO:0005737">
    <property type="term" value="C:cytoplasm"/>
    <property type="evidence" value="ECO:0007669"/>
    <property type="project" value="TreeGrafter"/>
</dbReference>
<evidence type="ECO:0000256" key="7">
    <source>
        <dbReference type="RuleBase" id="RU000382"/>
    </source>
</evidence>
<keyword evidence="4 6" id="KW-0663">Pyridoxal phosphate</keyword>
<dbReference type="InterPro" id="IPR015424">
    <property type="entry name" value="PyrdxlP-dep_Trfase"/>
</dbReference>
<dbReference type="InterPro" id="IPR002129">
    <property type="entry name" value="PyrdxlP-dep_de-COase"/>
</dbReference>
<reference evidence="9 10" key="1">
    <citation type="submission" date="2016-02" db="EMBL/GenBank/DDBJ databases">
        <authorList>
            <person name="Wen L."/>
            <person name="He K."/>
            <person name="Yang H."/>
        </authorList>
    </citation>
    <scope>NUCLEOTIDE SEQUENCE [LARGE SCALE GENOMIC DNA]</scope>
    <source>
        <strain evidence="9 10">TSA40</strain>
    </source>
</reference>
<dbReference type="RefSeq" id="WP_088709146.1">
    <property type="nucleotide sequence ID" value="NZ_LSTO01000001.1"/>
</dbReference>
<proteinExistence type="inferred from homology"/>
<dbReference type="Gene3D" id="3.90.1150.170">
    <property type="match status" value="1"/>
</dbReference>
<dbReference type="PANTHER" id="PTHR45677">
    <property type="entry name" value="GLUTAMATE DECARBOXYLASE-RELATED"/>
    <property type="match status" value="1"/>
</dbReference>
<accession>A0A254TI57</accession>
<keyword evidence="3" id="KW-0210">Decarboxylase</keyword>
<dbReference type="SUPFAM" id="SSF53383">
    <property type="entry name" value="PLP-dependent transferases"/>
    <property type="match status" value="1"/>
</dbReference>
<dbReference type="Proteomes" id="UP000197535">
    <property type="component" value="Unassembled WGS sequence"/>
</dbReference>
<dbReference type="AlphaFoldDB" id="A0A254TI57"/>
<evidence type="ECO:0000313" key="9">
    <source>
        <dbReference type="EMBL" id="OWW22319.1"/>
    </source>
</evidence>
<dbReference type="InterPro" id="IPR015422">
    <property type="entry name" value="PyrdxlP-dep_Trfase_small"/>
</dbReference>
<dbReference type="InterPro" id="IPR015421">
    <property type="entry name" value="PyrdxlP-dep_Trfase_major"/>
</dbReference>
<sequence length="518" mass="58426">MEELLKTYFSAQDLDENAASLQQALQLIREWLFVDKRHAYPPDDFESLKKAFNTPAMPQDGSAFPAVLDALQQQVFAHSVPVNHPKYIGHMTQALPWVSVLVESFIATLNQNQVKIETAYSSTLIEKQVLGWMHRQIYRFDDAFYRDSFESNESTLGNMVNGGTMGNLTALSVALESQMPGLRKKGFLTLLREKDYTGFAVIASARVHYSVKKSLATLGLGEDALCVIPTDENNRIRLDVLEERIAELKQRKVKILALIGVAGTTETGSIDPLEELGRIAQREDIWFHVDAAWGGALLLAEKYRDMFHGVEMADSVVIDGHKLFWVTMAQGMVLFKSDKSLNHLLHTANYIIRKSSGDLGRTSLEGSRRFDALKLWFSFKLFGLKGYEALLDRCQALAANMRELVMDDPDFELITCSDTFILTYRYAPRELQARLKDSVRTGDRENAVRCNETLNRLNTALQDEQKRRGLSFVSRTLLESTPYPGQTTVLRVVLTNMLTTQEDLKEILAEQKEIGAGL</sequence>
<dbReference type="GO" id="GO:0016831">
    <property type="term" value="F:carboxy-lyase activity"/>
    <property type="evidence" value="ECO:0007669"/>
    <property type="project" value="UniProtKB-KW"/>
</dbReference>
<gene>
    <name evidence="9" type="ORF">AYR66_25315</name>
</gene>
<name>A0A254TI57_9BURK</name>
<comment type="caution">
    <text evidence="9">The sequence shown here is derived from an EMBL/GenBank/DDBJ whole genome shotgun (WGS) entry which is preliminary data.</text>
</comment>
<evidence type="ECO:0000256" key="8">
    <source>
        <dbReference type="SAM" id="Coils"/>
    </source>
</evidence>
<dbReference type="Gene3D" id="3.90.1150.10">
    <property type="entry name" value="Aspartate Aminotransferase, domain 1"/>
    <property type="match status" value="1"/>
</dbReference>
<keyword evidence="10" id="KW-1185">Reference proteome</keyword>
<evidence type="ECO:0000256" key="5">
    <source>
        <dbReference type="ARBA" id="ARBA00023239"/>
    </source>
</evidence>
<dbReference type="PANTHER" id="PTHR45677:SF8">
    <property type="entry name" value="CYSTEINE SULFINIC ACID DECARBOXYLASE"/>
    <property type="match status" value="1"/>
</dbReference>
<keyword evidence="5 7" id="KW-0456">Lyase</keyword>
<dbReference type="OrthoDB" id="9803665at2"/>
<dbReference type="EMBL" id="LSTO01000001">
    <property type="protein sequence ID" value="OWW22319.1"/>
    <property type="molecule type" value="Genomic_DNA"/>
</dbReference>